<organism evidence="8">
    <name type="scientific">Trichuris suis</name>
    <name type="common">pig whipworm</name>
    <dbReference type="NCBI Taxonomy" id="68888"/>
    <lineage>
        <taxon>Eukaryota</taxon>
        <taxon>Metazoa</taxon>
        <taxon>Ecdysozoa</taxon>
        <taxon>Nematoda</taxon>
        <taxon>Enoplea</taxon>
        <taxon>Dorylaimia</taxon>
        <taxon>Trichinellida</taxon>
        <taxon>Trichuridae</taxon>
        <taxon>Trichuris</taxon>
    </lineage>
</organism>
<dbReference type="PANTHER" id="PTHR23073">
    <property type="entry name" value="26S PROTEASOME REGULATORY SUBUNIT"/>
    <property type="match status" value="1"/>
</dbReference>
<accession>A0A085NM05</accession>
<dbReference type="GO" id="GO:0016887">
    <property type="term" value="F:ATP hydrolysis activity"/>
    <property type="evidence" value="ECO:0007669"/>
    <property type="project" value="InterPro"/>
</dbReference>
<dbReference type="InterPro" id="IPR027417">
    <property type="entry name" value="P-loop_NTPase"/>
</dbReference>
<keyword evidence="2" id="KW-0963">Cytoplasm</keyword>
<protein>
    <recommendedName>
        <fullName evidence="7">AAA+ ATPase domain-containing protein</fullName>
    </recommendedName>
</protein>
<sequence>MMDRTEKCGTKKRSVVTGIDLDFARPKDFEDLASSLGDDELIRLNRQLKAENMERFANITNLRKELVKMRIKFKENKRRLKLYHKLPLVVAMIVEIVTLDENSICDKLAAKIAVNQKNNVGIIVKTGDERGVYFLPNPGFVPLQMLVPGELVGLHRKNRVILEMLPPCHDVRIQAMELDERPKDSYSDIGGLDAQIQELIEAIVLPITKKELFNKLGIVPSKGVLLYGPPGTGKTMLARAVAAQTKSTFLRLTGTLLIRMYIGEGAKMVRQTFELARAKAPSIIFIDEVDAIGMSRCSSERGSSREIQRTMMELLNQLDGFPVNADVRLICATNRVDILDPALLRSGRIDRKIEIPMPNEVARSRIMQLHARKMRVDPSVNFGEIASFAHDFNGAQCKAVVIEAGMIALRKNKAVISHQDFVEAVAEVQSNQKKSLHELYV</sequence>
<dbReference type="AlphaFoldDB" id="A0A085NM05"/>
<keyword evidence="5" id="KW-0647">Proteasome</keyword>
<evidence type="ECO:0000256" key="2">
    <source>
        <dbReference type="ARBA" id="ARBA00022490"/>
    </source>
</evidence>
<dbReference type="GO" id="GO:0000502">
    <property type="term" value="C:proteasome complex"/>
    <property type="evidence" value="ECO:0007669"/>
    <property type="project" value="UniProtKB-KW"/>
</dbReference>
<reference evidence="8" key="1">
    <citation type="journal article" date="2014" name="Nat. Genet.">
        <title>Genome and transcriptome of the porcine whipworm Trichuris suis.</title>
        <authorList>
            <person name="Jex A.R."/>
            <person name="Nejsum P."/>
            <person name="Schwarz E.M."/>
            <person name="Hu L."/>
            <person name="Young N.D."/>
            <person name="Hall R.S."/>
            <person name="Korhonen P.K."/>
            <person name="Liao S."/>
            <person name="Thamsborg S."/>
            <person name="Xia J."/>
            <person name="Xu P."/>
            <person name="Wang S."/>
            <person name="Scheerlinck J.P."/>
            <person name="Hofmann A."/>
            <person name="Sternberg P.W."/>
            <person name="Wang J."/>
            <person name="Gasser R.B."/>
        </authorList>
    </citation>
    <scope>NUCLEOTIDE SEQUENCE [LARGE SCALE GENOMIC DNA]</scope>
    <source>
        <strain evidence="8">DCEP-RM93F</strain>
    </source>
</reference>
<dbReference type="Gene3D" id="3.40.50.300">
    <property type="entry name" value="P-loop containing nucleotide triphosphate hydrolases"/>
    <property type="match status" value="1"/>
</dbReference>
<proteinExistence type="inferred from homology"/>
<dbReference type="FunFam" id="1.10.8.60:FF:000009">
    <property type="entry name" value="26S protease regulatory subunit 6A"/>
    <property type="match status" value="1"/>
</dbReference>
<dbReference type="InterPro" id="IPR012340">
    <property type="entry name" value="NA-bd_OB-fold"/>
</dbReference>
<evidence type="ECO:0000259" key="7">
    <source>
        <dbReference type="SMART" id="SM00382"/>
    </source>
</evidence>
<evidence type="ECO:0000256" key="1">
    <source>
        <dbReference type="ARBA" id="ARBA00006914"/>
    </source>
</evidence>
<dbReference type="GO" id="GO:0005524">
    <property type="term" value="F:ATP binding"/>
    <property type="evidence" value="ECO:0007669"/>
    <property type="project" value="UniProtKB-KW"/>
</dbReference>
<feature type="domain" description="AAA+ ATPase" evidence="7">
    <location>
        <begin position="220"/>
        <end position="359"/>
    </location>
</feature>
<evidence type="ECO:0000313" key="8">
    <source>
        <dbReference type="EMBL" id="KFD70501.1"/>
    </source>
</evidence>
<dbReference type="FunFam" id="3.40.50.300:FF:000030">
    <property type="entry name" value="26S protease regulatory subunit 8"/>
    <property type="match status" value="1"/>
</dbReference>
<dbReference type="InterPro" id="IPR003960">
    <property type="entry name" value="ATPase_AAA_CS"/>
</dbReference>
<evidence type="ECO:0000256" key="6">
    <source>
        <dbReference type="RuleBase" id="RU003651"/>
    </source>
</evidence>
<evidence type="ECO:0000256" key="4">
    <source>
        <dbReference type="ARBA" id="ARBA00022840"/>
    </source>
</evidence>
<dbReference type="InterPro" id="IPR041569">
    <property type="entry name" value="AAA_lid_3"/>
</dbReference>
<evidence type="ECO:0000256" key="3">
    <source>
        <dbReference type="ARBA" id="ARBA00022741"/>
    </source>
</evidence>
<dbReference type="PROSITE" id="PS00674">
    <property type="entry name" value="AAA"/>
    <property type="match status" value="1"/>
</dbReference>
<dbReference type="InterPro" id="IPR003593">
    <property type="entry name" value="AAA+_ATPase"/>
</dbReference>
<dbReference type="Proteomes" id="UP000030758">
    <property type="component" value="Unassembled WGS sequence"/>
</dbReference>
<dbReference type="Pfam" id="PF00004">
    <property type="entry name" value="AAA"/>
    <property type="match status" value="1"/>
</dbReference>
<keyword evidence="4 6" id="KW-0067">ATP-binding</keyword>
<dbReference type="Gene3D" id="1.10.8.60">
    <property type="match status" value="1"/>
</dbReference>
<keyword evidence="3 6" id="KW-0547">Nucleotide-binding</keyword>
<evidence type="ECO:0000256" key="5">
    <source>
        <dbReference type="ARBA" id="ARBA00022942"/>
    </source>
</evidence>
<dbReference type="Gene3D" id="2.40.50.140">
    <property type="entry name" value="Nucleic acid-binding proteins"/>
    <property type="match status" value="1"/>
</dbReference>
<dbReference type="InterPro" id="IPR050221">
    <property type="entry name" value="26S_Proteasome_ATPase"/>
</dbReference>
<dbReference type="SUPFAM" id="SSF52540">
    <property type="entry name" value="P-loop containing nucleoside triphosphate hydrolases"/>
    <property type="match status" value="1"/>
</dbReference>
<comment type="similarity">
    <text evidence="1 6">Belongs to the AAA ATPase family.</text>
</comment>
<dbReference type="EMBL" id="KL367487">
    <property type="protein sequence ID" value="KFD70501.1"/>
    <property type="molecule type" value="Genomic_DNA"/>
</dbReference>
<dbReference type="SMART" id="SM00382">
    <property type="entry name" value="AAA"/>
    <property type="match status" value="1"/>
</dbReference>
<dbReference type="Pfam" id="PF17862">
    <property type="entry name" value="AAA_lid_3"/>
    <property type="match status" value="1"/>
</dbReference>
<dbReference type="InterPro" id="IPR003959">
    <property type="entry name" value="ATPase_AAA_core"/>
</dbReference>
<name>A0A085NM05_9BILA</name>
<gene>
    <name evidence="8" type="ORF">M514_17294</name>
</gene>